<dbReference type="AlphaFoldDB" id="A0A318DBG5"/>
<dbReference type="InterPro" id="IPR058263">
    <property type="entry name" value="DUF7957"/>
</dbReference>
<accession>A0A318DBG5</accession>
<keyword evidence="2" id="KW-1185">Reference proteome</keyword>
<organism evidence="1 2">
    <name type="scientific">Kangiella spongicola</name>
    <dbReference type="NCBI Taxonomy" id="796379"/>
    <lineage>
        <taxon>Bacteria</taxon>
        <taxon>Pseudomonadati</taxon>
        <taxon>Pseudomonadota</taxon>
        <taxon>Gammaproteobacteria</taxon>
        <taxon>Kangiellales</taxon>
        <taxon>Kangiellaceae</taxon>
        <taxon>Kangiella</taxon>
    </lineage>
</organism>
<protein>
    <submittedName>
        <fullName evidence="1">Uncharacterized protein</fullName>
    </submittedName>
</protein>
<dbReference type="OrthoDB" id="6897928at2"/>
<gene>
    <name evidence="1" type="ORF">DL796_03885</name>
</gene>
<dbReference type="EMBL" id="QICH01000001">
    <property type="protein sequence ID" value="PXF64287.1"/>
    <property type="molecule type" value="Genomic_DNA"/>
</dbReference>
<dbReference type="Proteomes" id="UP000247689">
    <property type="component" value="Unassembled WGS sequence"/>
</dbReference>
<dbReference type="Pfam" id="PF25857">
    <property type="entry name" value="DUF7957"/>
    <property type="match status" value="1"/>
</dbReference>
<sequence length="105" mass="11817">MDTGNIKQRIEIEGLEIIRRYPSNNALSDYPREKLNRNIEAYKADGDLAWVIQECPAGGKNEDKAYMDIQVKDGQLIAGNWIGLDFIVNLKNGTVSPAKKGVRPW</sequence>
<dbReference type="RefSeq" id="WP_110200155.1">
    <property type="nucleotide sequence ID" value="NZ_QICH01000001.1"/>
</dbReference>
<proteinExistence type="predicted"/>
<comment type="caution">
    <text evidence="1">The sequence shown here is derived from an EMBL/GenBank/DDBJ whole genome shotgun (WGS) entry which is preliminary data.</text>
</comment>
<name>A0A318DBG5_9GAMM</name>
<evidence type="ECO:0000313" key="2">
    <source>
        <dbReference type="Proteomes" id="UP000247689"/>
    </source>
</evidence>
<evidence type="ECO:0000313" key="1">
    <source>
        <dbReference type="EMBL" id="PXF64287.1"/>
    </source>
</evidence>
<reference evidence="1 2" key="1">
    <citation type="submission" date="2018-05" db="EMBL/GenBank/DDBJ databases">
        <title>Kangiella spongicola genome sequence.</title>
        <authorList>
            <person name="Maclea K.S."/>
            <person name="Goen A.E."/>
            <person name="Kelley C."/>
            <person name="Underriner A."/>
            <person name="Silverwood T."/>
            <person name="Trachtenberg A.M."/>
        </authorList>
    </citation>
    <scope>NUCLEOTIDE SEQUENCE [LARGE SCALE GENOMIC DNA]</scope>
    <source>
        <strain evidence="1 2">ATCC BAA-2076</strain>
    </source>
</reference>